<dbReference type="AlphaFoldDB" id="A0A382F3X1"/>
<protein>
    <submittedName>
        <fullName evidence="1">Uncharacterized protein</fullName>
    </submittedName>
</protein>
<proteinExistence type="predicted"/>
<dbReference type="SUPFAM" id="SSF53756">
    <property type="entry name" value="UDP-Glycosyltransferase/glycogen phosphorylase"/>
    <property type="match status" value="1"/>
</dbReference>
<gene>
    <name evidence="1" type="ORF">METZ01_LOCUS209757</name>
</gene>
<feature type="non-terminal residue" evidence="1">
    <location>
        <position position="89"/>
    </location>
</feature>
<organism evidence="1">
    <name type="scientific">marine metagenome</name>
    <dbReference type="NCBI Taxonomy" id="408172"/>
    <lineage>
        <taxon>unclassified sequences</taxon>
        <taxon>metagenomes</taxon>
        <taxon>ecological metagenomes</taxon>
    </lineage>
</organism>
<dbReference type="EMBL" id="UINC01047525">
    <property type="protein sequence ID" value="SVB56903.1"/>
    <property type="molecule type" value="Genomic_DNA"/>
</dbReference>
<evidence type="ECO:0000313" key="1">
    <source>
        <dbReference type="EMBL" id="SVB56903.1"/>
    </source>
</evidence>
<reference evidence="1" key="1">
    <citation type="submission" date="2018-05" db="EMBL/GenBank/DDBJ databases">
        <authorList>
            <person name="Lanie J.A."/>
            <person name="Ng W.-L."/>
            <person name="Kazmierczak K.M."/>
            <person name="Andrzejewski T.M."/>
            <person name="Davidsen T.M."/>
            <person name="Wayne K.J."/>
            <person name="Tettelin H."/>
            <person name="Glass J.I."/>
            <person name="Rusch D."/>
            <person name="Podicherti R."/>
            <person name="Tsui H.-C.T."/>
            <person name="Winkler M.E."/>
        </authorList>
    </citation>
    <scope>NUCLEOTIDE SEQUENCE</scope>
</reference>
<dbReference type="Gene3D" id="3.40.50.2000">
    <property type="entry name" value="Glycogen Phosphorylase B"/>
    <property type="match status" value="1"/>
</dbReference>
<accession>A0A382F3X1</accession>
<sequence>MTKEMKRFLIAVLRFHGDVLLTTPIINSIKRNYPNALIDVLVYEGTGVLLENDSRVENILEASISSELGFMKRILTELNLLNTLRKNKY</sequence>
<name>A0A382F3X1_9ZZZZ</name>